<dbReference type="AlphaFoldDB" id="A0A7X9RMR9"/>
<protein>
    <submittedName>
        <fullName evidence="1">Uncharacterized protein</fullName>
    </submittedName>
</protein>
<reference evidence="1 2" key="1">
    <citation type="submission" date="2020-04" db="EMBL/GenBank/DDBJ databases">
        <authorList>
            <person name="Hitch T.C.A."/>
            <person name="Wylensek D."/>
            <person name="Clavel T."/>
        </authorList>
    </citation>
    <scope>NUCLEOTIDE SEQUENCE [LARGE SCALE GENOMIC DNA]</scope>
    <source>
        <strain evidence="1 2">BSM-130-P53-3C</strain>
    </source>
</reference>
<sequence length="138" mass="14544">MPSDRPSLTVTLTDGGRETLVARMTGGQGFNDIELKAMPPGQTGVTAMALESVVRALRARIRGVDRIPGLDFDGQYHPLATARQVRAAAGQLAAMVVCLDGGGRVDPAEAFDRLDADARQSLTAMARQVLAAARKADI</sequence>
<proteinExistence type="predicted"/>
<comment type="caution">
    <text evidence="1">The sequence shown here is derived from an EMBL/GenBank/DDBJ whole genome shotgun (WGS) entry which is preliminary data.</text>
</comment>
<organism evidence="1 2">
    <name type="scientific">Bifidobacterium thermophilum</name>
    <dbReference type="NCBI Taxonomy" id="33905"/>
    <lineage>
        <taxon>Bacteria</taxon>
        <taxon>Bacillati</taxon>
        <taxon>Actinomycetota</taxon>
        <taxon>Actinomycetes</taxon>
        <taxon>Bifidobacteriales</taxon>
        <taxon>Bifidobacteriaceae</taxon>
        <taxon>Bifidobacterium</taxon>
    </lineage>
</organism>
<evidence type="ECO:0000313" key="1">
    <source>
        <dbReference type="EMBL" id="NME61861.1"/>
    </source>
</evidence>
<dbReference type="EMBL" id="JABAGI010000003">
    <property type="protein sequence ID" value="NME61861.1"/>
    <property type="molecule type" value="Genomic_DNA"/>
</dbReference>
<dbReference type="Proteomes" id="UP000588369">
    <property type="component" value="Unassembled WGS sequence"/>
</dbReference>
<name>A0A7X9RMR9_9BIFI</name>
<gene>
    <name evidence="1" type="ORF">HF844_03455</name>
</gene>
<evidence type="ECO:0000313" key="2">
    <source>
        <dbReference type="Proteomes" id="UP000588369"/>
    </source>
</evidence>
<accession>A0A7X9RMR9</accession>
<dbReference type="RefSeq" id="WP_168983962.1">
    <property type="nucleotide sequence ID" value="NZ_JABAGI010000003.1"/>
</dbReference>